<dbReference type="Proteomes" id="UP000001075">
    <property type="component" value="Unassembled WGS sequence"/>
</dbReference>
<organism evidence="1 2">
    <name type="scientific">Cricetulus griseus</name>
    <name type="common">Chinese hamster</name>
    <name type="synonym">Cricetulus barabensis griseus</name>
    <dbReference type="NCBI Taxonomy" id="10029"/>
    <lineage>
        <taxon>Eukaryota</taxon>
        <taxon>Metazoa</taxon>
        <taxon>Chordata</taxon>
        <taxon>Craniata</taxon>
        <taxon>Vertebrata</taxon>
        <taxon>Euteleostomi</taxon>
        <taxon>Mammalia</taxon>
        <taxon>Eutheria</taxon>
        <taxon>Euarchontoglires</taxon>
        <taxon>Glires</taxon>
        <taxon>Rodentia</taxon>
        <taxon>Myomorpha</taxon>
        <taxon>Muroidea</taxon>
        <taxon>Cricetidae</taxon>
        <taxon>Cricetinae</taxon>
        <taxon>Cricetulus</taxon>
    </lineage>
</organism>
<accession>G3HVX6</accession>
<gene>
    <name evidence="1" type="ORF">I79_015120</name>
</gene>
<dbReference type="AlphaFoldDB" id="G3HVX6"/>
<evidence type="ECO:0000313" key="1">
    <source>
        <dbReference type="EMBL" id="EGW07765.1"/>
    </source>
</evidence>
<name>G3HVX6_CRIGR</name>
<proteinExistence type="predicted"/>
<dbReference type="InParanoid" id="G3HVX6"/>
<sequence length="54" mass="6234">MKMHNAYSSLLRSYLADPYEVNMISIYKGSWITNKTYACIWNSFSSSPSQDFSV</sequence>
<protein>
    <submittedName>
        <fullName evidence="1">Uncharacterized protein</fullName>
    </submittedName>
</protein>
<evidence type="ECO:0000313" key="2">
    <source>
        <dbReference type="Proteomes" id="UP000001075"/>
    </source>
</evidence>
<dbReference type="EMBL" id="JH000804">
    <property type="protein sequence ID" value="EGW07765.1"/>
    <property type="molecule type" value="Genomic_DNA"/>
</dbReference>
<reference evidence="2" key="1">
    <citation type="journal article" date="2011" name="Nat. Biotechnol.">
        <title>The genomic sequence of the Chinese hamster ovary (CHO)-K1 cell line.</title>
        <authorList>
            <person name="Xu X."/>
            <person name="Nagarajan H."/>
            <person name="Lewis N.E."/>
            <person name="Pan S."/>
            <person name="Cai Z."/>
            <person name="Liu X."/>
            <person name="Chen W."/>
            <person name="Xie M."/>
            <person name="Wang W."/>
            <person name="Hammond S."/>
            <person name="Andersen M.R."/>
            <person name="Neff N."/>
            <person name="Passarelli B."/>
            <person name="Koh W."/>
            <person name="Fan H.C."/>
            <person name="Wang J."/>
            <person name="Gui Y."/>
            <person name="Lee K.H."/>
            <person name="Betenbaugh M.J."/>
            <person name="Quake S.R."/>
            <person name="Famili I."/>
            <person name="Palsson B.O."/>
            <person name="Wang J."/>
        </authorList>
    </citation>
    <scope>NUCLEOTIDE SEQUENCE [LARGE SCALE GENOMIC DNA]</scope>
    <source>
        <strain evidence="2">CHO K1 cell line</strain>
    </source>
</reference>